<dbReference type="InterPro" id="IPR011037">
    <property type="entry name" value="Pyrv_Knase-like_insert_dom_sf"/>
</dbReference>
<dbReference type="EMBL" id="MU004341">
    <property type="protein sequence ID" value="KAF2656054.1"/>
    <property type="molecule type" value="Genomic_DNA"/>
</dbReference>
<evidence type="ECO:0000313" key="2">
    <source>
        <dbReference type="EMBL" id="KAF2656054.1"/>
    </source>
</evidence>
<dbReference type="OrthoDB" id="17255at2759"/>
<name>A0A6A6TBS6_9PLEO</name>
<evidence type="ECO:0000259" key="1">
    <source>
        <dbReference type="PROSITE" id="PS51340"/>
    </source>
</evidence>
<feature type="domain" description="MOSC" evidence="1">
    <location>
        <begin position="110"/>
        <end position="264"/>
    </location>
</feature>
<dbReference type="GO" id="GO:0030151">
    <property type="term" value="F:molybdenum ion binding"/>
    <property type="evidence" value="ECO:0007669"/>
    <property type="project" value="InterPro"/>
</dbReference>
<reference evidence="2" key="1">
    <citation type="journal article" date="2020" name="Stud. Mycol.">
        <title>101 Dothideomycetes genomes: a test case for predicting lifestyles and emergence of pathogens.</title>
        <authorList>
            <person name="Haridas S."/>
            <person name="Albert R."/>
            <person name="Binder M."/>
            <person name="Bloem J."/>
            <person name="Labutti K."/>
            <person name="Salamov A."/>
            <person name="Andreopoulos B."/>
            <person name="Baker S."/>
            <person name="Barry K."/>
            <person name="Bills G."/>
            <person name="Bluhm B."/>
            <person name="Cannon C."/>
            <person name="Castanera R."/>
            <person name="Culley D."/>
            <person name="Daum C."/>
            <person name="Ezra D."/>
            <person name="Gonzalez J."/>
            <person name="Henrissat B."/>
            <person name="Kuo A."/>
            <person name="Liang C."/>
            <person name="Lipzen A."/>
            <person name="Lutzoni F."/>
            <person name="Magnuson J."/>
            <person name="Mondo S."/>
            <person name="Nolan M."/>
            <person name="Ohm R."/>
            <person name="Pangilinan J."/>
            <person name="Park H.-J."/>
            <person name="Ramirez L."/>
            <person name="Alfaro M."/>
            <person name="Sun H."/>
            <person name="Tritt A."/>
            <person name="Yoshinaga Y."/>
            <person name="Zwiers L.-H."/>
            <person name="Turgeon B."/>
            <person name="Goodwin S."/>
            <person name="Spatafora J."/>
            <person name="Crous P."/>
            <person name="Grigoriev I."/>
        </authorList>
    </citation>
    <scope>NUCLEOTIDE SEQUENCE</scope>
    <source>
        <strain evidence="2">CBS 122681</strain>
    </source>
</reference>
<gene>
    <name evidence="2" type="ORF">K491DRAFT_403782</name>
</gene>
<dbReference type="GO" id="GO:0003824">
    <property type="term" value="F:catalytic activity"/>
    <property type="evidence" value="ECO:0007669"/>
    <property type="project" value="InterPro"/>
</dbReference>
<keyword evidence="3" id="KW-1185">Reference proteome</keyword>
<dbReference type="SUPFAM" id="SSF50800">
    <property type="entry name" value="PK beta-barrel domain-like"/>
    <property type="match status" value="1"/>
</dbReference>
<dbReference type="PROSITE" id="PS51340">
    <property type="entry name" value="MOSC"/>
    <property type="match status" value="1"/>
</dbReference>
<dbReference type="Proteomes" id="UP000799324">
    <property type="component" value="Unassembled WGS sequence"/>
</dbReference>
<proteinExistence type="predicted"/>
<dbReference type="Pfam" id="PF03473">
    <property type="entry name" value="MOSC"/>
    <property type="match status" value="1"/>
</dbReference>
<sequence>MLLQKTAEGYKNMAVSKYPEMTQFLTNILPPDQDSPTSGSIEVEPDTTKLEPLKIDMHGSPTDAFQMPAEYSTWFSECFGYEVVLAYLGNNLRDVLFEDMNTKTAKSAFSRLLASLPVLGTYSTSDYKITFADCSPYLITSKTSLADVSARLPDGEEMDMTKFRPNIVVTGAKDAYEEDYWGSLDINGAKVTLAHNCVRCSSLNVDYNTGKPGTGESGQVLKKLQKDRRVDPGHKWSPVFGRYSFWNSRQGPKTLSVGDEVKVTKVNIQRTKWNWPGI</sequence>
<protein>
    <submittedName>
        <fullName evidence="2">MOSC-domain-containing protein</fullName>
    </submittedName>
</protein>
<dbReference type="GO" id="GO:0030170">
    <property type="term" value="F:pyridoxal phosphate binding"/>
    <property type="evidence" value="ECO:0007669"/>
    <property type="project" value="InterPro"/>
</dbReference>
<evidence type="ECO:0000313" key="3">
    <source>
        <dbReference type="Proteomes" id="UP000799324"/>
    </source>
</evidence>
<dbReference type="AlphaFoldDB" id="A0A6A6TBS6"/>
<organism evidence="2 3">
    <name type="scientific">Lophiostoma macrostomum CBS 122681</name>
    <dbReference type="NCBI Taxonomy" id="1314788"/>
    <lineage>
        <taxon>Eukaryota</taxon>
        <taxon>Fungi</taxon>
        <taxon>Dikarya</taxon>
        <taxon>Ascomycota</taxon>
        <taxon>Pezizomycotina</taxon>
        <taxon>Dothideomycetes</taxon>
        <taxon>Pleosporomycetidae</taxon>
        <taxon>Pleosporales</taxon>
        <taxon>Lophiostomataceae</taxon>
        <taxon>Lophiostoma</taxon>
    </lineage>
</organism>
<dbReference type="InterPro" id="IPR005302">
    <property type="entry name" value="MoCF_Sase_C"/>
</dbReference>
<accession>A0A6A6TBS6</accession>